<evidence type="ECO:0000256" key="4">
    <source>
        <dbReference type="SAM" id="SignalP"/>
    </source>
</evidence>
<proteinExistence type="inferred from homology"/>
<accession>A0A4Y7WTJ0</accession>
<dbReference type="SUPFAM" id="SSF53822">
    <property type="entry name" value="Periplasmic binding protein-like I"/>
    <property type="match status" value="1"/>
</dbReference>
<gene>
    <name evidence="6" type="ORF">AMD02_08290</name>
</gene>
<feature type="signal peptide" evidence="4">
    <location>
        <begin position="1"/>
        <end position="20"/>
    </location>
</feature>
<dbReference type="SMR" id="A0A0M0KJ82"/>
<evidence type="ECO:0000256" key="1">
    <source>
        <dbReference type="ARBA" id="ARBA00004196"/>
    </source>
</evidence>
<dbReference type="RefSeq" id="WP_010898479.1">
    <property type="nucleotide sequence ID" value="NZ_CP040441.1"/>
</dbReference>
<comment type="subcellular location">
    <subcellularLocation>
        <location evidence="1">Cell envelope</location>
    </subcellularLocation>
</comment>
<keyword evidence="3 4" id="KW-0732">Signal</keyword>
<evidence type="ECO:0000256" key="2">
    <source>
        <dbReference type="ARBA" id="ARBA00007639"/>
    </source>
</evidence>
<evidence type="ECO:0000259" key="5">
    <source>
        <dbReference type="Pfam" id="PF13407"/>
    </source>
</evidence>
<dbReference type="InterPro" id="IPR025997">
    <property type="entry name" value="SBP_2_dom"/>
</dbReference>
<dbReference type="CDD" id="cd06301">
    <property type="entry name" value="PBP1_rhizopine_binding-like"/>
    <property type="match status" value="1"/>
</dbReference>
<dbReference type="GO" id="GO:0030246">
    <property type="term" value="F:carbohydrate binding"/>
    <property type="evidence" value="ECO:0007669"/>
    <property type="project" value="UniProtKB-ARBA"/>
</dbReference>
<comment type="similarity">
    <text evidence="2">Belongs to the bacterial solute-binding protein 2 family.</text>
</comment>
<comment type="caution">
    <text evidence="6">The sequence shown here is derived from an EMBL/GenBank/DDBJ whole genome shotgun (WGS) entry which is preliminary data.</text>
</comment>
<protein>
    <submittedName>
        <fullName evidence="6">Rhizopine-binding protein</fullName>
    </submittedName>
</protein>
<feature type="chain" id="PRO_5044367153" evidence="4">
    <location>
        <begin position="21"/>
        <end position="323"/>
    </location>
</feature>
<dbReference type="OMA" id="MWDAAMA"/>
<dbReference type="GeneID" id="87597858"/>
<dbReference type="Gene3D" id="3.40.50.2300">
    <property type="match status" value="2"/>
</dbReference>
<feature type="domain" description="Periplasmic binding protein" evidence="5">
    <location>
        <begin position="45"/>
        <end position="299"/>
    </location>
</feature>
<dbReference type="AlphaFoldDB" id="A0A0M0KJ82"/>
<dbReference type="EMBL" id="LILD01000001">
    <property type="protein sequence ID" value="KOO38865.1"/>
    <property type="molecule type" value="Genomic_DNA"/>
</dbReference>
<dbReference type="PROSITE" id="PS51257">
    <property type="entry name" value="PROKAR_LIPOPROTEIN"/>
    <property type="match status" value="1"/>
</dbReference>
<reference evidence="6" key="1">
    <citation type="submission" date="2015-08" db="EMBL/GenBank/DDBJ databases">
        <title>Complete DNA Sequence of Pseudomonas syringae pv. actinidiae, the Causal Agent of Kiwifruit Canker Disease.</title>
        <authorList>
            <person name="Rikkerink E.H.A."/>
            <person name="Fineran P.C."/>
        </authorList>
    </citation>
    <scope>NUCLEOTIDE SEQUENCE</scope>
    <source>
        <strain evidence="6">DSM 13666</strain>
    </source>
</reference>
<dbReference type="GO" id="GO:0030313">
    <property type="term" value="C:cell envelope"/>
    <property type="evidence" value="ECO:0007669"/>
    <property type="project" value="UniProtKB-SubCell"/>
</dbReference>
<dbReference type="PATRIC" id="fig|136160.3.peg.1992"/>
<dbReference type="InterPro" id="IPR028082">
    <property type="entry name" value="Peripla_BP_I"/>
</dbReference>
<dbReference type="Pfam" id="PF13407">
    <property type="entry name" value="Peripla_BP_4"/>
    <property type="match status" value="1"/>
</dbReference>
<accession>A0A0M0KJ82</accession>
<evidence type="ECO:0000256" key="3">
    <source>
        <dbReference type="ARBA" id="ARBA00022729"/>
    </source>
</evidence>
<dbReference type="PANTHER" id="PTHR46847:SF1">
    <property type="entry name" value="D-ALLOSE-BINDING PERIPLASMIC PROTEIN-RELATED"/>
    <property type="match status" value="1"/>
</dbReference>
<evidence type="ECO:0000313" key="6">
    <source>
        <dbReference type="EMBL" id="KOO38865.1"/>
    </source>
</evidence>
<sequence length="323" mass="34512">MKKNKTILIAFSILMSLLLAACGSGGETSGDGNGESTGDSGQKVIGVSISNLDEFLTYMQDAMKEEAANYPDFEFIFSDAQNDSTQQMAQVENFISRNVDAIIVNPVDTTSAVDIVNMVNDAGIPIIIANRTFDGVDQATAFVGSESIQSGLLQMEEVAKLLNNEGNIAIMDGELGHEAQIMRTEGNKQIIEEHDGLEVVLQGTAKFDRSEGMRLMENWLNSGTEIDAVVANNDEMALGAILALEAVGKLDDVIVAGIDATPAALEAMKEGKLDVTVFQDAKGQGATSVKVAVQAANGEDVEDAMIPYELVTPENVEEYEAKY</sequence>
<organism evidence="6">
    <name type="scientific">Halalkalibacterium halodurans</name>
    <name type="common">Bacillus halodurans</name>
    <dbReference type="NCBI Taxonomy" id="86665"/>
    <lineage>
        <taxon>Bacteria</taxon>
        <taxon>Bacillati</taxon>
        <taxon>Bacillota</taxon>
        <taxon>Bacilli</taxon>
        <taxon>Bacillales</taxon>
        <taxon>Bacillaceae</taxon>
        <taxon>Halalkalibacterium (ex Joshi et al. 2022)</taxon>
    </lineage>
</organism>
<name>A0A0M0KJ82_ALKHA</name>
<dbReference type="PANTHER" id="PTHR46847">
    <property type="entry name" value="D-ALLOSE-BINDING PERIPLASMIC PROTEIN-RELATED"/>
    <property type="match status" value="1"/>
</dbReference>